<dbReference type="GO" id="GO:0051539">
    <property type="term" value="F:4 iron, 4 sulfur cluster binding"/>
    <property type="evidence" value="ECO:0007669"/>
    <property type="project" value="UniProtKB-KW"/>
</dbReference>
<evidence type="ECO:0000256" key="2">
    <source>
        <dbReference type="ARBA" id="ARBA00022723"/>
    </source>
</evidence>
<dbReference type="InterPro" id="IPR023170">
    <property type="entry name" value="HhH_base_excis_C"/>
</dbReference>
<evidence type="ECO:0000256" key="3">
    <source>
        <dbReference type="ARBA" id="ARBA00023004"/>
    </source>
</evidence>
<dbReference type="Proteomes" id="UP000471640">
    <property type="component" value="Unassembled WGS sequence"/>
</dbReference>
<evidence type="ECO:0000313" key="6">
    <source>
        <dbReference type="EMBL" id="NEX20091.1"/>
    </source>
</evidence>
<evidence type="ECO:0000256" key="4">
    <source>
        <dbReference type="ARBA" id="ARBA00023014"/>
    </source>
</evidence>
<dbReference type="Pfam" id="PF00730">
    <property type="entry name" value="HhH-GPD"/>
    <property type="match status" value="1"/>
</dbReference>
<protein>
    <submittedName>
        <fullName evidence="6">Endonuclease III domain-containing protein</fullName>
    </submittedName>
</protein>
<dbReference type="InterPro" id="IPR003265">
    <property type="entry name" value="HhH-GPD_domain"/>
</dbReference>
<dbReference type="GO" id="GO:0006284">
    <property type="term" value="P:base-excision repair"/>
    <property type="evidence" value="ECO:0007669"/>
    <property type="project" value="InterPro"/>
</dbReference>
<comment type="caution">
    <text evidence="6">The sequence shown here is derived from an EMBL/GenBank/DDBJ whole genome shotgun (WGS) entry which is preliminary data.</text>
</comment>
<reference evidence="7" key="1">
    <citation type="journal article" date="2020" name="Microbiol. Resour. Announc.">
        <title>Draft Genome Sequences of Thiorhodococcus mannitoliphagus and Thiorhodococcus minor, Purple Sulfur Photosynthetic Bacteria in the Gammaproteobacterial Family Chromatiaceae.</title>
        <authorList>
            <person name="Aviles F.A."/>
            <person name="Meyer T.E."/>
            <person name="Kyndt J.A."/>
        </authorList>
    </citation>
    <scope>NUCLEOTIDE SEQUENCE [LARGE SCALE GENOMIC DNA]</scope>
    <source>
        <strain evidence="7">DSM 18266</strain>
    </source>
</reference>
<keyword evidence="6" id="KW-0540">Nuclease</keyword>
<dbReference type="InterPro" id="IPR011257">
    <property type="entry name" value="DNA_glycosylase"/>
</dbReference>
<dbReference type="PANTHER" id="PTHR10359:SF19">
    <property type="entry name" value="DNA REPAIR GLYCOSYLASE MJ1434-RELATED"/>
    <property type="match status" value="1"/>
</dbReference>
<dbReference type="PANTHER" id="PTHR10359">
    <property type="entry name" value="A/G-SPECIFIC ADENINE GLYCOSYLASE/ENDONUCLEASE III"/>
    <property type="match status" value="1"/>
</dbReference>
<dbReference type="AlphaFoldDB" id="A0A6P1DT25"/>
<gene>
    <name evidence="6" type="ORF">G3480_07140</name>
</gene>
<proteinExistence type="predicted"/>
<dbReference type="SUPFAM" id="SSF48150">
    <property type="entry name" value="DNA-glycosylase"/>
    <property type="match status" value="1"/>
</dbReference>
<keyword evidence="6" id="KW-0255">Endonuclease</keyword>
<accession>A0A6P1DT25</accession>
<keyword evidence="6" id="KW-0378">Hydrolase</keyword>
<sequence length="214" mass="23711">MEPEAARGVFQTLFGAYGPQHWWPADSPFEVMVGAVLTQNTAWTNVERALQRLRDLDALAPEAILALPMEGLAEALRPAGYFNVKARRLSAFCQHYVASGGFEALSALETAALRRSLLDVNGVGPETADDMLLYAFERPVFVVDAYTRRIFSRLGLLDGDEVYEAIRKHFESALGPDVPLFNEYHALVVRHGKEVCKTRPNCAECVLRSRCPAA</sequence>
<dbReference type="SMART" id="SM00478">
    <property type="entry name" value="ENDO3c"/>
    <property type="match status" value="1"/>
</dbReference>
<dbReference type="GO" id="GO:0004519">
    <property type="term" value="F:endonuclease activity"/>
    <property type="evidence" value="ECO:0007669"/>
    <property type="project" value="UniProtKB-KW"/>
</dbReference>
<keyword evidence="4" id="KW-0411">Iron-sulfur</keyword>
<evidence type="ECO:0000259" key="5">
    <source>
        <dbReference type="SMART" id="SM00478"/>
    </source>
</evidence>
<evidence type="ECO:0000313" key="7">
    <source>
        <dbReference type="Proteomes" id="UP000471640"/>
    </source>
</evidence>
<dbReference type="PIRSF" id="PIRSF001435">
    <property type="entry name" value="Nth"/>
    <property type="match status" value="1"/>
</dbReference>
<evidence type="ECO:0000256" key="1">
    <source>
        <dbReference type="ARBA" id="ARBA00022485"/>
    </source>
</evidence>
<reference evidence="6 7" key="2">
    <citation type="submission" date="2020-02" db="EMBL/GenBank/DDBJ databases">
        <title>Genome sequences of Thiorhodococcus mannitoliphagus and Thiorhodococcus minor, purple sulfur photosynthetic bacteria in the gammaproteobacterial family, Chromatiaceae.</title>
        <authorList>
            <person name="Aviles F.A."/>
            <person name="Meyer T.E."/>
            <person name="Kyndt J.A."/>
        </authorList>
    </citation>
    <scope>NUCLEOTIDE SEQUENCE [LARGE SCALE GENOMIC DNA]</scope>
    <source>
        <strain evidence="6 7">DSM 18266</strain>
    </source>
</reference>
<dbReference type="Gene3D" id="1.10.1670.10">
    <property type="entry name" value="Helix-hairpin-Helix base-excision DNA repair enzymes (C-terminal)"/>
    <property type="match status" value="1"/>
</dbReference>
<keyword evidence="7" id="KW-1185">Reference proteome</keyword>
<dbReference type="CDD" id="cd00056">
    <property type="entry name" value="ENDO3c"/>
    <property type="match status" value="1"/>
</dbReference>
<keyword evidence="2" id="KW-0479">Metal-binding</keyword>
<dbReference type="Gene3D" id="1.10.340.30">
    <property type="entry name" value="Hypothetical protein, domain 2"/>
    <property type="match status" value="1"/>
</dbReference>
<dbReference type="GO" id="GO:0046872">
    <property type="term" value="F:metal ion binding"/>
    <property type="evidence" value="ECO:0007669"/>
    <property type="project" value="UniProtKB-KW"/>
</dbReference>
<organism evidence="6 7">
    <name type="scientific">Thiorhodococcus mannitoliphagus</name>
    <dbReference type="NCBI Taxonomy" id="329406"/>
    <lineage>
        <taxon>Bacteria</taxon>
        <taxon>Pseudomonadati</taxon>
        <taxon>Pseudomonadota</taxon>
        <taxon>Gammaproteobacteria</taxon>
        <taxon>Chromatiales</taxon>
        <taxon>Chromatiaceae</taxon>
        <taxon>Thiorhodococcus</taxon>
    </lineage>
</organism>
<feature type="domain" description="HhH-GPD" evidence="5">
    <location>
        <begin position="37"/>
        <end position="194"/>
    </location>
</feature>
<name>A0A6P1DT25_9GAMM</name>
<dbReference type="EMBL" id="JAAIJR010000021">
    <property type="protein sequence ID" value="NEX20091.1"/>
    <property type="molecule type" value="Genomic_DNA"/>
</dbReference>
<keyword evidence="1" id="KW-0004">4Fe-4S</keyword>
<keyword evidence="3" id="KW-0408">Iron</keyword>
<dbReference type="RefSeq" id="WP_164653120.1">
    <property type="nucleotide sequence ID" value="NZ_JAAIJR010000021.1"/>
</dbReference>